<organism evidence="2 3">
    <name type="scientific">Brassica campestris</name>
    <name type="common">Field mustard</name>
    <dbReference type="NCBI Taxonomy" id="3711"/>
    <lineage>
        <taxon>Eukaryota</taxon>
        <taxon>Viridiplantae</taxon>
        <taxon>Streptophyta</taxon>
        <taxon>Embryophyta</taxon>
        <taxon>Tracheophyta</taxon>
        <taxon>Spermatophyta</taxon>
        <taxon>Magnoliopsida</taxon>
        <taxon>eudicotyledons</taxon>
        <taxon>Gunneridae</taxon>
        <taxon>Pentapetalae</taxon>
        <taxon>rosids</taxon>
        <taxon>malvids</taxon>
        <taxon>Brassicales</taxon>
        <taxon>Brassicaceae</taxon>
        <taxon>Brassiceae</taxon>
        <taxon>Brassica</taxon>
    </lineage>
</organism>
<dbReference type="Pfam" id="PF13456">
    <property type="entry name" value="RVT_3"/>
    <property type="match status" value="1"/>
</dbReference>
<proteinExistence type="predicted"/>
<dbReference type="CDD" id="cd06222">
    <property type="entry name" value="RNase_H_like"/>
    <property type="match status" value="1"/>
</dbReference>
<dbReference type="InterPro" id="IPR036397">
    <property type="entry name" value="RNaseH_sf"/>
</dbReference>
<protein>
    <recommendedName>
        <fullName evidence="1">RNase H type-1 domain-containing protein</fullName>
    </recommendedName>
</protein>
<dbReference type="PANTHER" id="PTHR34146">
    <property type="entry name" value="POLYNUCLEOTIDYL TRANSFERASE, RIBONUCLEASE H-LIKE SUPERFAMILY PROTEIN-RELATED"/>
    <property type="match status" value="1"/>
</dbReference>
<reference evidence="2 3" key="1">
    <citation type="submission" date="2018-06" db="EMBL/GenBank/DDBJ databases">
        <title>WGS assembly of Brassica rapa FPsc.</title>
        <authorList>
            <person name="Bowman J."/>
            <person name="Kohchi T."/>
            <person name="Yamato K."/>
            <person name="Jenkins J."/>
            <person name="Shu S."/>
            <person name="Ishizaki K."/>
            <person name="Yamaoka S."/>
            <person name="Nishihama R."/>
            <person name="Nakamura Y."/>
            <person name="Berger F."/>
            <person name="Adam C."/>
            <person name="Aki S."/>
            <person name="Althoff F."/>
            <person name="Araki T."/>
            <person name="Arteaga-Vazquez M."/>
            <person name="Balasubrmanian S."/>
            <person name="Bauer D."/>
            <person name="Boehm C."/>
            <person name="Briginshaw L."/>
            <person name="Caballero-Perez J."/>
            <person name="Catarino B."/>
            <person name="Chen F."/>
            <person name="Chiyoda S."/>
            <person name="Chovatia M."/>
            <person name="Davies K."/>
            <person name="Delmans M."/>
            <person name="Demura T."/>
            <person name="Dierschke T."/>
            <person name="Dolan L."/>
            <person name="Dorantes-Acosta A."/>
            <person name="Eklund D."/>
            <person name="Florent S."/>
            <person name="Flores-Sandoval E."/>
            <person name="Fujiyama A."/>
            <person name="Fukuzawa H."/>
            <person name="Galik B."/>
            <person name="Grimanelli D."/>
            <person name="Grimwood J."/>
            <person name="Grossniklaus U."/>
            <person name="Hamada T."/>
            <person name="Haseloff J."/>
            <person name="Hetherington A."/>
            <person name="Higo A."/>
            <person name="Hirakawa Y."/>
            <person name="Hundley H."/>
            <person name="Ikeda Y."/>
            <person name="Inoue K."/>
            <person name="Inoue S."/>
            <person name="Ishida S."/>
            <person name="Jia Q."/>
            <person name="Kakita M."/>
            <person name="Kanazawa T."/>
            <person name="Kawai Y."/>
            <person name="Kawashima T."/>
            <person name="Kennedy M."/>
            <person name="Kinose K."/>
            <person name="Kinoshita T."/>
            <person name="Kohara Y."/>
            <person name="Koide E."/>
            <person name="Komatsu K."/>
            <person name="Kopischke S."/>
            <person name="Kubo M."/>
            <person name="Kyozuka J."/>
            <person name="Lagercrantz U."/>
            <person name="Lin S."/>
            <person name="Lindquist E."/>
            <person name="Lipzen A."/>
            <person name="Lu C."/>
            <person name="Luna E."/>
            <person name="Martienssen R."/>
            <person name="Minamino N."/>
            <person name="Mizutani M."/>
            <person name="Mizutani M."/>
            <person name="Mochizuki N."/>
            <person name="Monte I."/>
            <person name="Mosher R."/>
            <person name="Nagasaki H."/>
            <person name="Nakagami H."/>
            <person name="Naramoto S."/>
            <person name="Nishitani K."/>
            <person name="Ohtani M."/>
            <person name="Okamoto T."/>
            <person name="Okumura M."/>
            <person name="Phillips J."/>
            <person name="Pollak B."/>
            <person name="Reinders A."/>
            <person name="Roevekamp M."/>
            <person name="Sano R."/>
            <person name="Sawa S."/>
            <person name="Schmid M."/>
            <person name="Shirakawa M."/>
            <person name="Solano R."/>
            <person name="Spunde A."/>
            <person name="Suetsugu N."/>
            <person name="Sugano S."/>
            <person name="Sugiyama A."/>
            <person name="Sun R."/>
            <person name="Suzuki Y."/>
            <person name="Takenaka M."/>
            <person name="Takezawa D."/>
            <person name="Tomogane H."/>
            <person name="Tsuzuki M."/>
            <person name="Ueda T."/>
            <person name="Umeda M."/>
            <person name="Ward J."/>
            <person name="Watanabe Y."/>
            <person name="Yazaki K."/>
            <person name="Yokoyama R."/>
            <person name="Yoshitake Y."/>
            <person name="Yotsui I."/>
            <person name="Zachgo S."/>
            <person name="Schmutz J."/>
        </authorList>
    </citation>
    <scope>NUCLEOTIDE SEQUENCE [LARGE SCALE GENOMIC DNA]</scope>
    <source>
        <strain evidence="3">cv. B-3</strain>
    </source>
</reference>
<dbReference type="Gene3D" id="3.30.420.10">
    <property type="entry name" value="Ribonuclease H-like superfamily/Ribonuclease H"/>
    <property type="match status" value="1"/>
</dbReference>
<sequence length="234" mass="26761">MTANPQGGAQIFPWMMWYVWKSRNEKCFNAKDISPLDTIQLARQEAEMWRIAQIGEKLDETADDRQTDQHCRTRVMHVADKRFRCQVDGSWSDKDDWMGMGFVLTEGEVAILQRQKCAPRTQALINAEASGLIWAMQEIQERGFDGVNFGSDCQQLIKLIRREDEWPGLAPYLDDIKFLSTCFHDVEFFYVSRENNIRADSLTKGGRSRGHCFTVVDVLVHSRPAIAAGLNGPE</sequence>
<dbReference type="EMBL" id="CM010634">
    <property type="protein sequence ID" value="RID52603.1"/>
    <property type="molecule type" value="Genomic_DNA"/>
</dbReference>
<gene>
    <name evidence="2" type="ORF">BRARA_G00055</name>
</gene>
<dbReference type="GO" id="GO:0003676">
    <property type="term" value="F:nucleic acid binding"/>
    <property type="evidence" value="ECO:0007669"/>
    <property type="project" value="InterPro"/>
</dbReference>
<dbReference type="PANTHER" id="PTHR34146:SF3">
    <property type="entry name" value="POLYNUCLEOTIDYL TRANSFERASE, RIBONUCLEASE H-LIKE SUPERFAMILY PROTEIN"/>
    <property type="match status" value="1"/>
</dbReference>
<dbReference type="InterPro" id="IPR002156">
    <property type="entry name" value="RNaseH_domain"/>
</dbReference>
<dbReference type="SUPFAM" id="SSF53098">
    <property type="entry name" value="Ribonuclease H-like"/>
    <property type="match status" value="1"/>
</dbReference>
<evidence type="ECO:0000313" key="3">
    <source>
        <dbReference type="Proteomes" id="UP000264353"/>
    </source>
</evidence>
<dbReference type="InterPro" id="IPR044730">
    <property type="entry name" value="RNase_H-like_dom_plant"/>
</dbReference>
<name>A0A397YRK6_BRACM</name>
<dbReference type="Proteomes" id="UP000264353">
    <property type="component" value="Chromosome A7"/>
</dbReference>
<dbReference type="AlphaFoldDB" id="A0A397YRK6"/>
<feature type="domain" description="RNase H type-1" evidence="1">
    <location>
        <begin position="87"/>
        <end position="204"/>
    </location>
</feature>
<accession>A0A397YRK6</accession>
<evidence type="ECO:0000313" key="2">
    <source>
        <dbReference type="EMBL" id="RID52603.1"/>
    </source>
</evidence>
<dbReference type="InterPro" id="IPR012337">
    <property type="entry name" value="RNaseH-like_sf"/>
</dbReference>
<dbReference type="GO" id="GO:0004523">
    <property type="term" value="F:RNA-DNA hybrid ribonuclease activity"/>
    <property type="evidence" value="ECO:0007669"/>
    <property type="project" value="InterPro"/>
</dbReference>
<evidence type="ECO:0000259" key="1">
    <source>
        <dbReference type="Pfam" id="PF13456"/>
    </source>
</evidence>